<feature type="region of interest" description="Disordered" evidence="1">
    <location>
        <begin position="308"/>
        <end position="331"/>
    </location>
</feature>
<proteinExistence type="predicted"/>
<feature type="domain" description="Carrier" evidence="2">
    <location>
        <begin position="33"/>
        <end position="113"/>
    </location>
</feature>
<feature type="compositionally biased region" description="Polar residues" evidence="1">
    <location>
        <begin position="7"/>
        <end position="22"/>
    </location>
</feature>
<organism evidence="3 4">
    <name type="scientific">Ramlibacter aurantiacus</name>
    <dbReference type="NCBI Taxonomy" id="2801330"/>
    <lineage>
        <taxon>Bacteria</taxon>
        <taxon>Pseudomonadati</taxon>
        <taxon>Pseudomonadota</taxon>
        <taxon>Betaproteobacteria</taxon>
        <taxon>Burkholderiales</taxon>
        <taxon>Comamonadaceae</taxon>
        <taxon>Ramlibacter</taxon>
    </lineage>
</organism>
<dbReference type="InterPro" id="IPR009081">
    <property type="entry name" value="PP-bd_ACP"/>
</dbReference>
<name>A0A937D9R5_9BURK</name>
<protein>
    <recommendedName>
        <fullName evidence="2">Carrier domain-containing protein</fullName>
    </recommendedName>
</protein>
<feature type="compositionally biased region" description="Gly residues" evidence="1">
    <location>
        <begin position="168"/>
        <end position="184"/>
    </location>
</feature>
<feature type="domain" description="Carrier" evidence="2">
    <location>
        <begin position="187"/>
        <end position="267"/>
    </location>
</feature>
<dbReference type="InterPro" id="IPR036736">
    <property type="entry name" value="ACP-like_sf"/>
</dbReference>
<dbReference type="AlphaFoldDB" id="A0A937D9R5"/>
<dbReference type="SUPFAM" id="SSF47336">
    <property type="entry name" value="ACP-like"/>
    <property type="match status" value="3"/>
</dbReference>
<dbReference type="Gene3D" id="1.10.1200.10">
    <property type="entry name" value="ACP-like"/>
    <property type="match status" value="3"/>
</dbReference>
<gene>
    <name evidence="3" type="ORF">JI739_24290</name>
</gene>
<feature type="non-terminal residue" evidence="3">
    <location>
        <position position="405"/>
    </location>
</feature>
<feature type="domain" description="Carrier" evidence="2">
    <location>
        <begin position="331"/>
        <end position="405"/>
    </location>
</feature>
<dbReference type="PROSITE" id="PS50075">
    <property type="entry name" value="CARRIER"/>
    <property type="match status" value="3"/>
</dbReference>
<keyword evidence="4" id="KW-1185">Reference proteome</keyword>
<dbReference type="EMBL" id="JAEQNA010000026">
    <property type="protein sequence ID" value="MBL0423471.1"/>
    <property type="molecule type" value="Genomic_DNA"/>
</dbReference>
<sequence length="405" mass="41514">LVEAFANPSTLRQSSGQASSGRTEGAAAGQTTGSSEALRTTLLAVVSEKTGYPTDMLDLSLELEAGLGIDSIKRVEILSAFRERMPGLPEVAPSQLAALNTLGDVLAFMQGAAPAAAASQLADSNPSVRSEVVQCAPTPSVRAEPFDQAQDRLVEAFANPSTSSGRTEGAGSGQTEGAGSGRTEGAGSSEALRTTLLAVVSEKTGYPTDMLDLSLELESGLGIDSIKRVEILSAFRERMPGLPEVAPSQLAALNTLGDVLAFMQGAAPAAAASQLADSNPSVRSEVVQCAPTPSVRAELVEAFANPSTLRQSSGQASSGRTEGAAAGQTTGSSEALRTTLLAVVSEKTGYPTDMLDLSLELEAGLGIDSIKRVEILSAFRERMPGLPEVAPSQLAALNTLGDVLA</sequence>
<feature type="region of interest" description="Disordered" evidence="1">
    <location>
        <begin position="1"/>
        <end position="34"/>
    </location>
</feature>
<accession>A0A937D9R5</accession>
<feature type="non-terminal residue" evidence="3">
    <location>
        <position position="1"/>
    </location>
</feature>
<dbReference type="Proteomes" id="UP000613011">
    <property type="component" value="Unassembled WGS sequence"/>
</dbReference>
<evidence type="ECO:0000313" key="4">
    <source>
        <dbReference type="Proteomes" id="UP000613011"/>
    </source>
</evidence>
<evidence type="ECO:0000313" key="3">
    <source>
        <dbReference type="EMBL" id="MBL0423471.1"/>
    </source>
</evidence>
<feature type="compositionally biased region" description="Polar residues" evidence="1">
    <location>
        <begin position="308"/>
        <end position="320"/>
    </location>
</feature>
<evidence type="ECO:0000256" key="1">
    <source>
        <dbReference type="SAM" id="MobiDB-lite"/>
    </source>
</evidence>
<feature type="region of interest" description="Disordered" evidence="1">
    <location>
        <begin position="158"/>
        <end position="188"/>
    </location>
</feature>
<dbReference type="Pfam" id="PF00550">
    <property type="entry name" value="PP-binding"/>
    <property type="match status" value="3"/>
</dbReference>
<comment type="caution">
    <text evidence="3">The sequence shown here is derived from an EMBL/GenBank/DDBJ whole genome shotgun (WGS) entry which is preliminary data.</text>
</comment>
<evidence type="ECO:0000259" key="2">
    <source>
        <dbReference type="PROSITE" id="PS50075"/>
    </source>
</evidence>
<reference evidence="3" key="1">
    <citation type="submission" date="2021-01" db="EMBL/GenBank/DDBJ databases">
        <title>Ramlibacter sp. strain AW1 16S ribosomal RNA gene Genome sequencing and assembly.</title>
        <authorList>
            <person name="Kang M."/>
        </authorList>
    </citation>
    <scope>NUCLEOTIDE SEQUENCE</scope>
    <source>
        <strain evidence="3">AW1</strain>
    </source>
</reference>